<feature type="transmembrane region" description="Helical" evidence="6">
    <location>
        <begin position="217"/>
        <end position="237"/>
    </location>
</feature>
<protein>
    <submittedName>
        <fullName evidence="8">Transporter, major facilitator family protein</fullName>
    </submittedName>
</protein>
<proteinExistence type="predicted"/>
<evidence type="ECO:0000256" key="2">
    <source>
        <dbReference type="ARBA" id="ARBA00022448"/>
    </source>
</evidence>
<feature type="transmembrane region" description="Helical" evidence="6">
    <location>
        <begin position="324"/>
        <end position="344"/>
    </location>
</feature>
<evidence type="ECO:0000256" key="6">
    <source>
        <dbReference type="SAM" id="Phobius"/>
    </source>
</evidence>
<dbReference type="InterPro" id="IPR011701">
    <property type="entry name" value="MFS"/>
</dbReference>
<dbReference type="EMBL" id="ADVL01000758">
    <property type="protein sequence ID" value="EFH09628.1"/>
    <property type="molecule type" value="Genomic_DNA"/>
</dbReference>
<dbReference type="Proteomes" id="UP000005324">
    <property type="component" value="Unassembled WGS sequence"/>
</dbReference>
<dbReference type="CDD" id="cd06174">
    <property type="entry name" value="MFS"/>
    <property type="match status" value="1"/>
</dbReference>
<feature type="transmembrane region" description="Helical" evidence="6">
    <location>
        <begin position="356"/>
        <end position="374"/>
    </location>
</feature>
<comment type="subcellular location">
    <subcellularLocation>
        <location evidence="1">Endomembrane system</location>
        <topology evidence="1">Multi-pass membrane protein</topology>
    </subcellularLocation>
</comment>
<evidence type="ECO:0000259" key="7">
    <source>
        <dbReference type="PROSITE" id="PS50850"/>
    </source>
</evidence>
<sequence length="412" mass="41824">MTSPREASAAFVAPLLVLACGHMLSNLVRTLPAIAADLLSADLGVSAEGLASLTGAYHFAFAAGQIPLGVALDRYGVRPVALVLLATITLGAVLAALVGGPAGFLVAQIVLGLGCCGMLLCPMTLAAKLLTPAKFGLWSGLIQGVGNIGMLLSASPLAWLVERQGWRAGFWVAAALGLVVALLVARLVPAPVPNPGPHPTLAEDARRVLRMGLGRRLRGMVLLAFASFAVVIGVRGLWGGPWLMEVKSLPRIEAGNVLLVCTLALIAGPALAGVLDRRFGQRRALLALGHALAGLLLLLLAAGGPGGWLSGVLGFAMLPPSGDALLLFGFGLSISIQPLIFAMTRAAVPPDEAGKALSAVNLSFFLGAAVLQAASGPVGASHGPGAAIGFLGACVLACTVLFLATTRRAEAR</sequence>
<dbReference type="GO" id="GO:0005886">
    <property type="term" value="C:plasma membrane"/>
    <property type="evidence" value="ECO:0007669"/>
    <property type="project" value="TreeGrafter"/>
</dbReference>
<feature type="transmembrane region" description="Helical" evidence="6">
    <location>
        <begin position="54"/>
        <end position="72"/>
    </location>
</feature>
<dbReference type="PROSITE" id="PS50850">
    <property type="entry name" value="MFS"/>
    <property type="match status" value="1"/>
</dbReference>
<dbReference type="OrthoDB" id="272777at2"/>
<dbReference type="GO" id="GO:0012505">
    <property type="term" value="C:endomembrane system"/>
    <property type="evidence" value="ECO:0007669"/>
    <property type="project" value="UniProtKB-SubCell"/>
</dbReference>
<dbReference type="RefSeq" id="WP_007003180.1">
    <property type="nucleotide sequence ID" value="NZ_GG770777.1"/>
</dbReference>
<evidence type="ECO:0000313" key="8">
    <source>
        <dbReference type="EMBL" id="EFH09628.1"/>
    </source>
</evidence>
<dbReference type="GO" id="GO:0022857">
    <property type="term" value="F:transmembrane transporter activity"/>
    <property type="evidence" value="ECO:0007669"/>
    <property type="project" value="InterPro"/>
</dbReference>
<feature type="domain" description="Major facilitator superfamily (MFS) profile" evidence="7">
    <location>
        <begin position="14"/>
        <end position="410"/>
    </location>
</feature>
<evidence type="ECO:0000256" key="4">
    <source>
        <dbReference type="ARBA" id="ARBA00022989"/>
    </source>
</evidence>
<dbReference type="Gene3D" id="1.20.1250.20">
    <property type="entry name" value="MFS general substrate transporter like domains"/>
    <property type="match status" value="1"/>
</dbReference>
<keyword evidence="3 6" id="KW-0812">Transmembrane</keyword>
<feature type="transmembrane region" description="Helical" evidence="6">
    <location>
        <begin position="137"/>
        <end position="159"/>
    </location>
</feature>
<dbReference type="AlphaFoldDB" id="D5RST8"/>
<evidence type="ECO:0000256" key="5">
    <source>
        <dbReference type="ARBA" id="ARBA00023136"/>
    </source>
</evidence>
<keyword evidence="9" id="KW-1185">Reference proteome</keyword>
<keyword evidence="5 6" id="KW-0472">Membrane</keyword>
<name>D5RST8_9PROT</name>
<dbReference type="SUPFAM" id="SSF103473">
    <property type="entry name" value="MFS general substrate transporter"/>
    <property type="match status" value="1"/>
</dbReference>
<feature type="transmembrane region" description="Helical" evidence="6">
    <location>
        <begin position="165"/>
        <end position="185"/>
    </location>
</feature>
<evidence type="ECO:0000313" key="9">
    <source>
        <dbReference type="Proteomes" id="UP000005324"/>
    </source>
</evidence>
<feature type="transmembrane region" description="Helical" evidence="6">
    <location>
        <begin position="79"/>
        <end position="98"/>
    </location>
</feature>
<keyword evidence="2" id="KW-0813">Transport</keyword>
<organism evidence="8 9">
    <name type="scientific">Pseudoroseomonas cervicalis ATCC 49957</name>
    <dbReference type="NCBI Taxonomy" id="525371"/>
    <lineage>
        <taxon>Bacteria</taxon>
        <taxon>Pseudomonadati</taxon>
        <taxon>Pseudomonadota</taxon>
        <taxon>Alphaproteobacteria</taxon>
        <taxon>Acetobacterales</taxon>
        <taxon>Roseomonadaceae</taxon>
        <taxon>Roseomonas</taxon>
    </lineage>
</organism>
<dbReference type="PANTHER" id="PTHR23501">
    <property type="entry name" value="MAJOR FACILITATOR SUPERFAMILY"/>
    <property type="match status" value="1"/>
</dbReference>
<comment type="caution">
    <text evidence="8">The sequence shown here is derived from an EMBL/GenBank/DDBJ whole genome shotgun (WGS) entry which is preliminary data.</text>
</comment>
<feature type="transmembrane region" description="Helical" evidence="6">
    <location>
        <begin position="284"/>
        <end position="304"/>
    </location>
</feature>
<feature type="transmembrane region" description="Helical" evidence="6">
    <location>
        <begin position="386"/>
        <end position="404"/>
    </location>
</feature>
<feature type="transmembrane region" description="Helical" evidence="6">
    <location>
        <begin position="257"/>
        <end position="275"/>
    </location>
</feature>
<keyword evidence="4 6" id="KW-1133">Transmembrane helix</keyword>
<dbReference type="InterPro" id="IPR020846">
    <property type="entry name" value="MFS_dom"/>
</dbReference>
<dbReference type="PROSITE" id="PS51257">
    <property type="entry name" value="PROKAR_LIPOPROTEIN"/>
    <property type="match status" value="1"/>
</dbReference>
<feature type="transmembrane region" description="Helical" evidence="6">
    <location>
        <begin position="104"/>
        <end position="125"/>
    </location>
</feature>
<dbReference type="HOGENOM" id="CLU_001265_62_0_5"/>
<reference evidence="8 9" key="1">
    <citation type="submission" date="2010-04" db="EMBL/GenBank/DDBJ databases">
        <authorList>
            <person name="Qin X."/>
            <person name="Bachman B."/>
            <person name="Battles P."/>
            <person name="Bell A."/>
            <person name="Bess C."/>
            <person name="Bickham C."/>
            <person name="Chaboub L."/>
            <person name="Chen D."/>
            <person name="Coyle M."/>
            <person name="Deiros D.R."/>
            <person name="Dinh H."/>
            <person name="Forbes L."/>
            <person name="Fowler G."/>
            <person name="Francisco L."/>
            <person name="Fu Q."/>
            <person name="Gubbala S."/>
            <person name="Hale W."/>
            <person name="Han Y."/>
            <person name="Hemphill L."/>
            <person name="Highlander S.K."/>
            <person name="Hirani K."/>
            <person name="Hogues M."/>
            <person name="Jackson L."/>
            <person name="Jakkamsetti A."/>
            <person name="Javaid M."/>
            <person name="Jiang H."/>
            <person name="Korchina V."/>
            <person name="Kovar C."/>
            <person name="Lara F."/>
            <person name="Lee S."/>
            <person name="Mata R."/>
            <person name="Mathew T."/>
            <person name="Moen C."/>
            <person name="Morales K."/>
            <person name="Munidasa M."/>
            <person name="Nazareth L."/>
            <person name="Ngo R."/>
            <person name="Nguyen L."/>
            <person name="Okwuonu G."/>
            <person name="Ongeri F."/>
            <person name="Patil S."/>
            <person name="Petrosino J."/>
            <person name="Pham C."/>
            <person name="Pham P."/>
            <person name="Pu L.-L."/>
            <person name="Puazo M."/>
            <person name="Raj R."/>
            <person name="Reid J."/>
            <person name="Rouhana J."/>
            <person name="Saada N."/>
            <person name="Shang Y."/>
            <person name="Simmons D."/>
            <person name="Thornton R."/>
            <person name="Warren J."/>
            <person name="Weissenberger G."/>
            <person name="Zhang J."/>
            <person name="Zhang L."/>
            <person name="Zhou C."/>
            <person name="Zhu D."/>
            <person name="Muzny D."/>
            <person name="Worley K."/>
            <person name="Gibbs R."/>
        </authorList>
    </citation>
    <scope>NUCLEOTIDE SEQUENCE [LARGE SCALE GENOMIC DNA]</scope>
    <source>
        <strain evidence="8 9">ATCC 49957</strain>
    </source>
</reference>
<evidence type="ECO:0000256" key="1">
    <source>
        <dbReference type="ARBA" id="ARBA00004127"/>
    </source>
</evidence>
<evidence type="ECO:0000256" key="3">
    <source>
        <dbReference type="ARBA" id="ARBA00022692"/>
    </source>
</evidence>
<dbReference type="InterPro" id="IPR036259">
    <property type="entry name" value="MFS_trans_sf"/>
</dbReference>
<gene>
    <name evidence="8" type="ORF">HMPREF0731_4150</name>
</gene>
<accession>D5RST8</accession>
<dbReference type="Pfam" id="PF07690">
    <property type="entry name" value="MFS_1"/>
    <property type="match status" value="1"/>
</dbReference>
<dbReference type="PANTHER" id="PTHR23501:SF191">
    <property type="entry name" value="VACUOLAR BASIC AMINO ACID TRANSPORTER 4"/>
    <property type="match status" value="1"/>
</dbReference>